<evidence type="ECO:0000259" key="5">
    <source>
        <dbReference type="PROSITE" id="PS50931"/>
    </source>
</evidence>
<evidence type="ECO:0000313" key="6">
    <source>
        <dbReference type="EMBL" id="NGM48660.1"/>
    </source>
</evidence>
<dbReference type="InterPro" id="IPR058163">
    <property type="entry name" value="LysR-type_TF_proteobact-type"/>
</dbReference>
<dbReference type="FunFam" id="1.10.10.10:FF:000001">
    <property type="entry name" value="LysR family transcriptional regulator"/>
    <property type="match status" value="1"/>
</dbReference>
<dbReference type="Pfam" id="PF03466">
    <property type="entry name" value="LysR_substrate"/>
    <property type="match status" value="1"/>
</dbReference>
<dbReference type="PANTHER" id="PTHR30537">
    <property type="entry name" value="HTH-TYPE TRANSCRIPTIONAL REGULATOR"/>
    <property type="match status" value="1"/>
</dbReference>
<dbReference type="SUPFAM" id="SSF46785">
    <property type="entry name" value="Winged helix' DNA-binding domain"/>
    <property type="match status" value="1"/>
</dbReference>
<dbReference type="Pfam" id="PF00126">
    <property type="entry name" value="HTH_1"/>
    <property type="match status" value="1"/>
</dbReference>
<dbReference type="Gene3D" id="1.10.10.10">
    <property type="entry name" value="Winged helix-like DNA-binding domain superfamily/Winged helix DNA-binding domain"/>
    <property type="match status" value="1"/>
</dbReference>
<dbReference type="GO" id="GO:0003700">
    <property type="term" value="F:DNA-binding transcription factor activity"/>
    <property type="evidence" value="ECO:0007669"/>
    <property type="project" value="InterPro"/>
</dbReference>
<dbReference type="CDD" id="cd08472">
    <property type="entry name" value="PBP2_CrgA_like_3"/>
    <property type="match status" value="1"/>
</dbReference>
<evidence type="ECO:0000256" key="3">
    <source>
        <dbReference type="ARBA" id="ARBA00023125"/>
    </source>
</evidence>
<keyword evidence="4" id="KW-0804">Transcription</keyword>
<keyword evidence="2" id="KW-0805">Transcription regulation</keyword>
<dbReference type="Gene3D" id="3.40.190.290">
    <property type="match status" value="1"/>
</dbReference>
<dbReference type="RefSeq" id="WP_165256072.1">
    <property type="nucleotide sequence ID" value="NZ_JAAKGT010000001.1"/>
</dbReference>
<reference evidence="6" key="1">
    <citation type="submission" date="2020-02" db="EMBL/GenBank/DDBJ databases">
        <authorList>
            <person name="Gao J."/>
            <person name="Sun J."/>
        </authorList>
    </citation>
    <scope>NUCLEOTIDE SEQUENCE</scope>
    <source>
        <strain evidence="6">602-2</strain>
    </source>
</reference>
<dbReference type="GO" id="GO:0043565">
    <property type="term" value="F:sequence-specific DNA binding"/>
    <property type="evidence" value="ECO:0007669"/>
    <property type="project" value="TreeGrafter"/>
</dbReference>
<evidence type="ECO:0000256" key="2">
    <source>
        <dbReference type="ARBA" id="ARBA00023015"/>
    </source>
</evidence>
<protein>
    <submittedName>
        <fullName evidence="6">LysR family transcriptional regulator</fullName>
    </submittedName>
</protein>
<dbReference type="PANTHER" id="PTHR30537:SF72">
    <property type="entry name" value="LYSR FAMILY TRANSCRIPTIONAL REGULATOR"/>
    <property type="match status" value="1"/>
</dbReference>
<comment type="caution">
    <text evidence="6">The sequence shown here is derived from an EMBL/GenBank/DDBJ whole genome shotgun (WGS) entry which is preliminary data.</text>
</comment>
<dbReference type="InterPro" id="IPR005119">
    <property type="entry name" value="LysR_subst-bd"/>
</dbReference>
<comment type="similarity">
    <text evidence="1">Belongs to the LysR transcriptional regulatory family.</text>
</comment>
<proteinExistence type="inferred from homology"/>
<dbReference type="PROSITE" id="PS50931">
    <property type="entry name" value="HTH_LYSR"/>
    <property type="match status" value="1"/>
</dbReference>
<evidence type="ECO:0000256" key="1">
    <source>
        <dbReference type="ARBA" id="ARBA00009437"/>
    </source>
</evidence>
<dbReference type="EMBL" id="JAAKGT010000001">
    <property type="protein sequence ID" value="NGM48660.1"/>
    <property type="molecule type" value="Genomic_DNA"/>
</dbReference>
<dbReference type="InterPro" id="IPR036390">
    <property type="entry name" value="WH_DNA-bd_sf"/>
</dbReference>
<dbReference type="AlphaFoldDB" id="A0A6G4QSQ9"/>
<dbReference type="InterPro" id="IPR036388">
    <property type="entry name" value="WH-like_DNA-bd_sf"/>
</dbReference>
<dbReference type="SUPFAM" id="SSF53850">
    <property type="entry name" value="Periplasmic binding protein-like II"/>
    <property type="match status" value="1"/>
</dbReference>
<dbReference type="PRINTS" id="PR00039">
    <property type="entry name" value="HTHLYSR"/>
</dbReference>
<organism evidence="6">
    <name type="scientific">Caulobacter sp. 602-2</name>
    <dbReference type="NCBI Taxonomy" id="2710887"/>
    <lineage>
        <taxon>Bacteria</taxon>
        <taxon>Pseudomonadati</taxon>
        <taxon>Pseudomonadota</taxon>
        <taxon>Alphaproteobacteria</taxon>
        <taxon>Caulobacterales</taxon>
        <taxon>Caulobacteraceae</taxon>
        <taxon>Caulobacter</taxon>
    </lineage>
</organism>
<evidence type="ECO:0000256" key="4">
    <source>
        <dbReference type="ARBA" id="ARBA00023163"/>
    </source>
</evidence>
<sequence length="299" mass="32443">MDFAQKLRIFVAVAEAGSFARAATALGMSRPGVTNAVAGLETELGVRLLQRTTRRTRLTGEGEAFIDRAVTLLADVAEAKAMFAPPDSVLRGRLRVDIPTALARPLIIPRLGEFTARHPEVELVLGVGDLDMDLVSEGVDCVVRLGEFPASSLVGRSIGRLRMVTCAAPSYLERQGVPMSLDDLATHRAVNFHSGRTRRAIPFEFETDDGRRSFTLRSTVTVNSGDAYVECGLLGLGIIQPPWVGVSGFMEAGRLVEVLPNLAPPLKPVSVLYPHRRHVPPQVRAFIDWVETLVRSIGA</sequence>
<name>A0A6G4QSQ9_9CAUL</name>
<feature type="domain" description="HTH lysR-type" evidence="5">
    <location>
        <begin position="1"/>
        <end position="59"/>
    </location>
</feature>
<gene>
    <name evidence="6" type="ORF">G5B46_03455</name>
</gene>
<keyword evidence="3" id="KW-0238">DNA-binding</keyword>
<dbReference type="InterPro" id="IPR000847">
    <property type="entry name" value="LysR_HTH_N"/>
</dbReference>
<dbReference type="GO" id="GO:0006351">
    <property type="term" value="P:DNA-templated transcription"/>
    <property type="evidence" value="ECO:0007669"/>
    <property type="project" value="TreeGrafter"/>
</dbReference>
<accession>A0A6G4QSQ9</accession>